<keyword evidence="1" id="KW-0812">Transmembrane</keyword>
<feature type="transmembrane region" description="Helical" evidence="1">
    <location>
        <begin position="178"/>
        <end position="198"/>
    </location>
</feature>
<dbReference type="Proteomes" id="UP000813444">
    <property type="component" value="Unassembled WGS sequence"/>
</dbReference>
<dbReference type="OrthoDB" id="3945378at2759"/>
<feature type="transmembrane region" description="Helical" evidence="1">
    <location>
        <begin position="59"/>
        <end position="78"/>
    </location>
</feature>
<keyword evidence="1" id="KW-1133">Transmembrane helix</keyword>
<feature type="transmembrane region" description="Helical" evidence="1">
    <location>
        <begin position="261"/>
        <end position="279"/>
    </location>
</feature>
<feature type="transmembrane region" description="Helical" evidence="1">
    <location>
        <begin position="29"/>
        <end position="47"/>
    </location>
</feature>
<name>A0A8K0SYW0_9HYPO</name>
<sequence>MATVSQQDIPSGSCVTLGDGDIYGLGVRIGLYLQWASGFILRLLGSWPRVSGIRTTNNILCGALVVAEFIHIIDGSALSIEYLLSYYLTIVLFYAESYNLVRRIDPEGDRSFAASMGYDTGVYRLYPDFPLIFQNLLFASYTLFGAWFWQSGIDGTRRTTCDDRAAIVFLFALRNPGWTTAATVLASIAGALFALIFFMHLKNLKKGVISGPELVFARALRVTSGAPLGPENIGIPALLRPELPKPRGWSISSIFHFLREVIHFTLINLVGPVVAIVSVERMIQANKLQTPSVRESTGQMIALFTGATSFMVALWEFGRAILNGD</sequence>
<comment type="caution">
    <text evidence="2">The sequence shown here is derived from an EMBL/GenBank/DDBJ whole genome shotgun (WGS) entry which is preliminary data.</text>
</comment>
<feature type="transmembrane region" description="Helical" evidence="1">
    <location>
        <begin position="131"/>
        <end position="149"/>
    </location>
</feature>
<keyword evidence="1" id="KW-0472">Membrane</keyword>
<gene>
    <name evidence="2" type="ORF">B0I35DRAFT_198982</name>
</gene>
<proteinExistence type="predicted"/>
<accession>A0A8K0SYW0</accession>
<keyword evidence="3" id="KW-1185">Reference proteome</keyword>
<feature type="transmembrane region" description="Helical" evidence="1">
    <location>
        <begin position="299"/>
        <end position="317"/>
    </location>
</feature>
<evidence type="ECO:0000256" key="1">
    <source>
        <dbReference type="SAM" id="Phobius"/>
    </source>
</evidence>
<protein>
    <submittedName>
        <fullName evidence="2">Uncharacterized protein</fullName>
    </submittedName>
</protein>
<evidence type="ECO:0000313" key="2">
    <source>
        <dbReference type="EMBL" id="KAH7320716.1"/>
    </source>
</evidence>
<dbReference type="AlphaFoldDB" id="A0A8K0SYW0"/>
<reference evidence="2" key="1">
    <citation type="journal article" date="2021" name="Nat. Commun.">
        <title>Genetic determinants of endophytism in the Arabidopsis root mycobiome.</title>
        <authorList>
            <person name="Mesny F."/>
            <person name="Miyauchi S."/>
            <person name="Thiergart T."/>
            <person name="Pickel B."/>
            <person name="Atanasova L."/>
            <person name="Karlsson M."/>
            <person name="Huettel B."/>
            <person name="Barry K.W."/>
            <person name="Haridas S."/>
            <person name="Chen C."/>
            <person name="Bauer D."/>
            <person name="Andreopoulos W."/>
            <person name="Pangilinan J."/>
            <person name="LaButti K."/>
            <person name="Riley R."/>
            <person name="Lipzen A."/>
            <person name="Clum A."/>
            <person name="Drula E."/>
            <person name="Henrissat B."/>
            <person name="Kohler A."/>
            <person name="Grigoriev I.V."/>
            <person name="Martin F.M."/>
            <person name="Hacquard S."/>
        </authorList>
    </citation>
    <scope>NUCLEOTIDE SEQUENCE</scope>
    <source>
        <strain evidence="2">MPI-CAGE-CH-0235</strain>
    </source>
</reference>
<dbReference type="EMBL" id="JAGPNK010000005">
    <property type="protein sequence ID" value="KAH7320716.1"/>
    <property type="molecule type" value="Genomic_DNA"/>
</dbReference>
<evidence type="ECO:0000313" key="3">
    <source>
        <dbReference type="Proteomes" id="UP000813444"/>
    </source>
</evidence>
<organism evidence="2 3">
    <name type="scientific">Stachybotrys elegans</name>
    <dbReference type="NCBI Taxonomy" id="80388"/>
    <lineage>
        <taxon>Eukaryota</taxon>
        <taxon>Fungi</taxon>
        <taxon>Dikarya</taxon>
        <taxon>Ascomycota</taxon>
        <taxon>Pezizomycotina</taxon>
        <taxon>Sordariomycetes</taxon>
        <taxon>Hypocreomycetidae</taxon>
        <taxon>Hypocreales</taxon>
        <taxon>Stachybotryaceae</taxon>
        <taxon>Stachybotrys</taxon>
    </lineage>
</organism>